<sequence>MCVVHAYNVTTPNMLKRSEWTHGTRVHSIRASLQGEQVKGSPFQVRTFDPSLVRISKVKQGIVGVPCKFTEAGEGSVEVGVQCQNQSQGGRHVPTTVLSSGRGRYDCSFIGQTEGHYQVQVTYNDMHAQGSPFSVNVVDVGGIRITGDHWNLIPLEERAGFSIVSPHGSFDDLSVKIVAPNGTHVPFRLGERGDGTAKLDWQPTVVGSHKVFIDYAGVAVQGSPFTIKVFDASQVRVSNIHPGLVNRPCSFALDASTAGDGNLEILVMHGDEIVPNYVQDEGNTAFKVTFTPRHAGLHLVHTQFNGVAVPGSPHQVHVLDPESVEVTGSGVNMAAANVPTSFRVDMRNAGDAKLNVRVICVYKVYVECAGVPAKGSPFNCNVYDPSLIRINAPGRAYLGRPIHFNLDTSAAGRGKLDFQVTCRGHDVPTRLREVGPERYDISFTPQQGAPHRVHVNFNDLQVPGTPFDVAVIDGSNVNVSGNGVRLAKVFKEAMLTLDHDGLDEQDIEVKVIAPSGNTLPARLTHHSNNTSQISFTPLEVGGHRVYVTVGDDPISGSPFTCNVYDPSACRITEVDKTAKREREIGFTIDSSAAGAGTLEVEVTHRGQPVRTECYKLSEGRHSYTFRPREVGRYEVRASFNGDTIPGTPLIIDVEEDTPTFIRIHFSSSEPIKASGRNSFLLQMNGHRVDRNMLNVIIKAPNGENIPARLIQQADGDYKVEWTPNVPGRHAIEVLFGGQQVSGSPFYIDVFDIHKIRVNNFYNGNINETAGFKVDCTQAGKGNQEIRIESPSGRNVPFEVVENPPLEHHVTYTPTESGQHKIFISYSNMELNEYALKNIRKIDTLYTQNTLELAYADDVDFVSTTDFVDVETIQKELADFRLNVNTNKTEYTLVQKTEKIGKTVKKVGSLLGDPKDIERRKHLSNLALQKQSSIWIRNEVKCYPAQVSNAAVCATAWYGQRQNASCYLPLSRRSQLAKTRHTGQTR</sequence>
<reference evidence="4 5" key="1">
    <citation type="journal article" date="2021" name="Elife">
        <title>Chloroplast acquisition without the gene transfer in kleptoplastic sea slugs, Plakobranchus ocellatus.</title>
        <authorList>
            <person name="Maeda T."/>
            <person name="Takahashi S."/>
            <person name="Yoshida T."/>
            <person name="Shimamura S."/>
            <person name="Takaki Y."/>
            <person name="Nagai Y."/>
            <person name="Toyoda A."/>
            <person name="Suzuki Y."/>
            <person name="Arimoto A."/>
            <person name="Ishii H."/>
            <person name="Satoh N."/>
            <person name="Nishiyama T."/>
            <person name="Hasebe M."/>
            <person name="Maruyama T."/>
            <person name="Minagawa J."/>
            <person name="Obokata J."/>
            <person name="Shigenobu S."/>
        </authorList>
    </citation>
    <scope>NUCLEOTIDE SEQUENCE [LARGE SCALE GENOMIC DNA]</scope>
</reference>
<dbReference type="AlphaFoldDB" id="A0AAV4GEM0"/>
<dbReference type="InterPro" id="IPR017868">
    <property type="entry name" value="Filamin/ABP280_repeat-like"/>
</dbReference>
<feature type="repeat" description="Filamin" evidence="3">
    <location>
        <begin position="653"/>
        <end position="749"/>
    </location>
</feature>
<comment type="similarity">
    <text evidence="1">Belongs to the filamin family.</text>
</comment>
<keyword evidence="5" id="KW-1185">Reference proteome</keyword>
<feature type="repeat" description="Filamin" evidence="3">
    <location>
        <begin position="239"/>
        <end position="318"/>
    </location>
</feature>
<dbReference type="PANTHER" id="PTHR38537:SF16">
    <property type="entry name" value="CALPONIN-HOMOLOGY (CH) DOMAIN-CONTAINING PROTEIN"/>
    <property type="match status" value="1"/>
</dbReference>
<gene>
    <name evidence="4" type="ORF">ElyMa_005975100</name>
</gene>
<feature type="repeat" description="Filamin" evidence="3">
    <location>
        <begin position="37"/>
        <end position="137"/>
    </location>
</feature>
<dbReference type="InterPro" id="IPR013783">
    <property type="entry name" value="Ig-like_fold"/>
</dbReference>
<accession>A0AAV4GEM0</accession>
<feature type="repeat" description="Filamin" evidence="3">
    <location>
        <begin position="763"/>
        <end position="830"/>
    </location>
</feature>
<dbReference type="GO" id="GO:0051015">
    <property type="term" value="F:actin filament binding"/>
    <property type="evidence" value="ECO:0007669"/>
    <property type="project" value="InterPro"/>
</dbReference>
<dbReference type="InterPro" id="IPR014756">
    <property type="entry name" value="Ig_E-set"/>
</dbReference>
<keyword evidence="2" id="KW-0677">Repeat</keyword>
<dbReference type="PROSITE" id="PS50194">
    <property type="entry name" value="FILAMIN_REPEAT"/>
    <property type="match status" value="9"/>
</dbReference>
<feature type="repeat" description="Filamin" evidence="3">
    <location>
        <begin position="586"/>
        <end position="653"/>
    </location>
</feature>
<evidence type="ECO:0000256" key="3">
    <source>
        <dbReference type="PROSITE-ProRule" id="PRU00087"/>
    </source>
</evidence>
<name>A0AAV4GEM0_9GAST</name>
<evidence type="ECO:0000313" key="4">
    <source>
        <dbReference type="EMBL" id="GFR83448.1"/>
    </source>
</evidence>
<protein>
    <submittedName>
        <fullName evidence="4">Filamin-A</fullName>
    </submittedName>
</protein>
<evidence type="ECO:0000313" key="5">
    <source>
        <dbReference type="Proteomes" id="UP000762676"/>
    </source>
</evidence>
<feature type="repeat" description="Filamin" evidence="3">
    <location>
        <begin position="469"/>
        <end position="563"/>
    </location>
</feature>
<dbReference type="PANTHER" id="PTHR38537">
    <property type="entry name" value="JITTERBUG, ISOFORM N"/>
    <property type="match status" value="1"/>
</dbReference>
<dbReference type="Pfam" id="PF00630">
    <property type="entry name" value="Filamin"/>
    <property type="match status" value="8"/>
</dbReference>
<dbReference type="GO" id="GO:0030036">
    <property type="term" value="P:actin cytoskeleton organization"/>
    <property type="evidence" value="ECO:0007669"/>
    <property type="project" value="InterPro"/>
</dbReference>
<dbReference type="Gene3D" id="2.60.40.10">
    <property type="entry name" value="Immunoglobulins"/>
    <property type="match status" value="9"/>
</dbReference>
<proteinExistence type="inferred from homology"/>
<dbReference type="InterPro" id="IPR044801">
    <property type="entry name" value="Filamin"/>
</dbReference>
<dbReference type="Proteomes" id="UP000762676">
    <property type="component" value="Unassembled WGS sequence"/>
</dbReference>
<dbReference type="EMBL" id="BMAT01012007">
    <property type="protein sequence ID" value="GFR83448.1"/>
    <property type="molecule type" value="Genomic_DNA"/>
</dbReference>
<feature type="repeat" description="Filamin" evidence="3">
    <location>
        <begin position="372"/>
        <end position="471"/>
    </location>
</feature>
<dbReference type="InterPro" id="IPR001298">
    <property type="entry name" value="Filamin/ABP280_rpt"/>
</dbReference>
<evidence type="ECO:0000256" key="1">
    <source>
        <dbReference type="ARBA" id="ARBA00009238"/>
    </source>
</evidence>
<dbReference type="SMART" id="SM00557">
    <property type="entry name" value="IG_FLMN"/>
    <property type="match status" value="8"/>
</dbReference>
<feature type="repeat" description="Filamin" evidence="3">
    <location>
        <begin position="135"/>
        <end position="229"/>
    </location>
</feature>
<dbReference type="SUPFAM" id="SSF81296">
    <property type="entry name" value="E set domains"/>
    <property type="match status" value="9"/>
</dbReference>
<organism evidence="4 5">
    <name type="scientific">Elysia marginata</name>
    <dbReference type="NCBI Taxonomy" id="1093978"/>
    <lineage>
        <taxon>Eukaryota</taxon>
        <taxon>Metazoa</taxon>
        <taxon>Spiralia</taxon>
        <taxon>Lophotrochozoa</taxon>
        <taxon>Mollusca</taxon>
        <taxon>Gastropoda</taxon>
        <taxon>Heterobranchia</taxon>
        <taxon>Euthyneura</taxon>
        <taxon>Panpulmonata</taxon>
        <taxon>Sacoglossa</taxon>
        <taxon>Placobranchoidea</taxon>
        <taxon>Plakobranchidae</taxon>
        <taxon>Elysia</taxon>
    </lineage>
</organism>
<comment type="caution">
    <text evidence="4">The sequence shown here is derived from an EMBL/GenBank/DDBJ whole genome shotgun (WGS) entry which is preliminary data.</text>
</comment>
<feature type="repeat" description="Filamin" evidence="3">
    <location>
        <begin position="316"/>
        <end position="358"/>
    </location>
</feature>
<evidence type="ECO:0000256" key="2">
    <source>
        <dbReference type="ARBA" id="ARBA00022737"/>
    </source>
</evidence>